<protein>
    <submittedName>
        <fullName evidence="1">Uncharacterized protein</fullName>
    </submittedName>
</protein>
<sequence>MSVSMEALAMAGTDYLEWGVEIEDWEHEDFEPPPSHLLADEEDEDDETRRESKKKMSVEALAMAGVDYAECGIDVEAWEHGGLEQIPEYLLAEQRLSTKNEQKRSEVLVVNEQWLKEKMLEWAKAVASISSRRSHVNRSLAMAGVDCMKCGSNLEEMKHRDMEKTPEYLLAKQIPCKDDVKGMVEQMEEWQVKAVASISITAIDT</sequence>
<evidence type="ECO:0000313" key="1">
    <source>
        <dbReference type="EMBL" id="KAJ0083018.1"/>
    </source>
</evidence>
<comment type="caution">
    <text evidence="1">The sequence shown here is derived from an EMBL/GenBank/DDBJ whole genome shotgun (WGS) entry which is preliminary data.</text>
</comment>
<evidence type="ECO:0000313" key="2">
    <source>
        <dbReference type="Proteomes" id="UP001164250"/>
    </source>
</evidence>
<dbReference type="EMBL" id="CM047908">
    <property type="protein sequence ID" value="KAJ0083018.1"/>
    <property type="molecule type" value="Genomic_DNA"/>
</dbReference>
<proteinExistence type="predicted"/>
<gene>
    <name evidence="1" type="ORF">Patl1_12406</name>
</gene>
<organism evidence="1 2">
    <name type="scientific">Pistacia atlantica</name>
    <dbReference type="NCBI Taxonomy" id="434234"/>
    <lineage>
        <taxon>Eukaryota</taxon>
        <taxon>Viridiplantae</taxon>
        <taxon>Streptophyta</taxon>
        <taxon>Embryophyta</taxon>
        <taxon>Tracheophyta</taxon>
        <taxon>Spermatophyta</taxon>
        <taxon>Magnoliopsida</taxon>
        <taxon>eudicotyledons</taxon>
        <taxon>Gunneridae</taxon>
        <taxon>Pentapetalae</taxon>
        <taxon>rosids</taxon>
        <taxon>malvids</taxon>
        <taxon>Sapindales</taxon>
        <taxon>Anacardiaceae</taxon>
        <taxon>Pistacia</taxon>
    </lineage>
</organism>
<dbReference type="Proteomes" id="UP001164250">
    <property type="component" value="Chromosome 12"/>
</dbReference>
<reference evidence="2" key="1">
    <citation type="journal article" date="2023" name="G3 (Bethesda)">
        <title>Genome assembly and association tests identify interacting loci associated with vigor, precocity, and sex in interspecific pistachio rootstocks.</title>
        <authorList>
            <person name="Palmer W."/>
            <person name="Jacygrad E."/>
            <person name="Sagayaradj S."/>
            <person name="Cavanaugh K."/>
            <person name="Han R."/>
            <person name="Bertier L."/>
            <person name="Beede B."/>
            <person name="Kafkas S."/>
            <person name="Golino D."/>
            <person name="Preece J."/>
            <person name="Michelmore R."/>
        </authorList>
    </citation>
    <scope>NUCLEOTIDE SEQUENCE [LARGE SCALE GENOMIC DNA]</scope>
</reference>
<keyword evidence="2" id="KW-1185">Reference proteome</keyword>
<name>A0ACC1A9H1_9ROSI</name>
<accession>A0ACC1A9H1</accession>